<evidence type="ECO:0008006" key="4">
    <source>
        <dbReference type="Google" id="ProtNLM"/>
    </source>
</evidence>
<dbReference type="PANTHER" id="PTHR21521">
    <property type="entry name" value="AMUN, ISOFORM A"/>
    <property type="match status" value="1"/>
</dbReference>
<dbReference type="GO" id="GO:0003824">
    <property type="term" value="F:catalytic activity"/>
    <property type="evidence" value="ECO:0007669"/>
    <property type="project" value="InterPro"/>
</dbReference>
<feature type="compositionally biased region" description="Basic and acidic residues" evidence="1">
    <location>
        <begin position="217"/>
        <end position="253"/>
    </location>
</feature>
<dbReference type="AlphaFoldDB" id="A0A6A6HAF6"/>
<dbReference type="InterPro" id="IPR011257">
    <property type="entry name" value="DNA_glycosylase"/>
</dbReference>
<dbReference type="Proteomes" id="UP000800092">
    <property type="component" value="Unassembled WGS sequence"/>
</dbReference>
<evidence type="ECO:0000313" key="2">
    <source>
        <dbReference type="EMBL" id="KAF2235124.1"/>
    </source>
</evidence>
<gene>
    <name evidence="2" type="ORF">EV356DRAFT_445573</name>
</gene>
<organism evidence="2 3">
    <name type="scientific">Viridothelium virens</name>
    <name type="common">Speckled blister lichen</name>
    <name type="synonym">Trypethelium virens</name>
    <dbReference type="NCBI Taxonomy" id="1048519"/>
    <lineage>
        <taxon>Eukaryota</taxon>
        <taxon>Fungi</taxon>
        <taxon>Dikarya</taxon>
        <taxon>Ascomycota</taxon>
        <taxon>Pezizomycotina</taxon>
        <taxon>Dothideomycetes</taxon>
        <taxon>Dothideomycetes incertae sedis</taxon>
        <taxon>Trypetheliales</taxon>
        <taxon>Trypetheliaceae</taxon>
        <taxon>Viridothelium</taxon>
    </lineage>
</organism>
<proteinExistence type="predicted"/>
<feature type="compositionally biased region" description="Basic and acidic residues" evidence="1">
    <location>
        <begin position="263"/>
        <end position="277"/>
    </location>
</feature>
<reference evidence="2" key="1">
    <citation type="journal article" date="2020" name="Stud. Mycol.">
        <title>101 Dothideomycetes genomes: a test case for predicting lifestyles and emergence of pathogens.</title>
        <authorList>
            <person name="Haridas S."/>
            <person name="Albert R."/>
            <person name="Binder M."/>
            <person name="Bloem J."/>
            <person name="Labutti K."/>
            <person name="Salamov A."/>
            <person name="Andreopoulos B."/>
            <person name="Baker S."/>
            <person name="Barry K."/>
            <person name="Bills G."/>
            <person name="Bluhm B."/>
            <person name="Cannon C."/>
            <person name="Castanera R."/>
            <person name="Culley D."/>
            <person name="Daum C."/>
            <person name="Ezra D."/>
            <person name="Gonzalez J."/>
            <person name="Henrissat B."/>
            <person name="Kuo A."/>
            <person name="Liang C."/>
            <person name="Lipzen A."/>
            <person name="Lutzoni F."/>
            <person name="Magnuson J."/>
            <person name="Mondo S."/>
            <person name="Nolan M."/>
            <person name="Ohm R."/>
            <person name="Pangilinan J."/>
            <person name="Park H.-J."/>
            <person name="Ramirez L."/>
            <person name="Alfaro M."/>
            <person name="Sun H."/>
            <person name="Tritt A."/>
            <person name="Yoshinaga Y."/>
            <person name="Zwiers L.-H."/>
            <person name="Turgeon B."/>
            <person name="Goodwin S."/>
            <person name="Spatafora J."/>
            <person name="Crous P."/>
            <person name="Grigoriev I."/>
        </authorList>
    </citation>
    <scope>NUCLEOTIDE SEQUENCE</scope>
    <source>
        <strain evidence="2">Tuck. ex Michener</strain>
    </source>
</reference>
<dbReference type="OrthoDB" id="8249012at2759"/>
<dbReference type="GO" id="GO:0006281">
    <property type="term" value="P:DNA repair"/>
    <property type="evidence" value="ECO:0007669"/>
    <property type="project" value="InterPro"/>
</dbReference>
<dbReference type="EMBL" id="ML991793">
    <property type="protein sequence ID" value="KAF2235124.1"/>
    <property type="molecule type" value="Genomic_DNA"/>
</dbReference>
<dbReference type="SUPFAM" id="SSF48150">
    <property type="entry name" value="DNA-glycosylase"/>
    <property type="match status" value="1"/>
</dbReference>
<feature type="region of interest" description="Disordered" evidence="1">
    <location>
        <begin position="217"/>
        <end position="277"/>
    </location>
</feature>
<keyword evidence="3" id="KW-1185">Reference proteome</keyword>
<accession>A0A6A6HAF6</accession>
<protein>
    <recommendedName>
        <fullName evidence="4">DNA glycosylase</fullName>
    </recommendedName>
</protein>
<evidence type="ECO:0000313" key="3">
    <source>
        <dbReference type="Proteomes" id="UP000800092"/>
    </source>
</evidence>
<sequence>MESKYLPGNITPELIRELLSEYPQYIPDSLAQLEEARMVLIPESLRELKKDKEAYLTVHELAQLTEWKLKHGTFRPSLLQLVNSNAEKEVIESTMEAFGWISKAPRTDRSDDVDRPINRLTKLRGVGPATASLILSCYDQSRFPFFSDELYRWLRWDEEKGIGWDRKLKYTKGEYECLYETVHSDSLGLQREELEGHNITALELEKAAYVLGKRTQDLKATKGKKDDNERVSEKRQTLKRRTTEREEPDEGKPGRVRKSAKSKKPEMRREGENKCDA</sequence>
<name>A0A6A6HAF6_VIRVR</name>
<dbReference type="PANTHER" id="PTHR21521:SF0">
    <property type="entry name" value="AMUN, ISOFORM A"/>
    <property type="match status" value="1"/>
</dbReference>
<evidence type="ECO:0000256" key="1">
    <source>
        <dbReference type="SAM" id="MobiDB-lite"/>
    </source>
</evidence>